<dbReference type="InterPro" id="IPR000085">
    <property type="entry name" value="RuvA"/>
</dbReference>
<comment type="caution">
    <text evidence="6">Lacks conserved residue(s) required for the propagation of feature annotation.</text>
</comment>
<accession>A0A395LXN1</accession>
<comment type="domain">
    <text evidence="6">Has three domains with a flexible linker between the domains II and III and assumes an 'L' shape. Domain III is highly mobile and contacts RuvB.</text>
</comment>
<evidence type="ECO:0000256" key="1">
    <source>
        <dbReference type="ARBA" id="ARBA00022490"/>
    </source>
</evidence>
<dbReference type="SUPFAM" id="SSF47781">
    <property type="entry name" value="RuvA domain 2-like"/>
    <property type="match status" value="1"/>
</dbReference>
<evidence type="ECO:0000313" key="8">
    <source>
        <dbReference type="EMBL" id="RFM23319.1"/>
    </source>
</evidence>
<evidence type="ECO:0000256" key="4">
    <source>
        <dbReference type="ARBA" id="ARBA00023172"/>
    </source>
</evidence>
<comment type="subcellular location">
    <subcellularLocation>
        <location evidence="6">Cytoplasm</location>
    </subcellularLocation>
</comment>
<dbReference type="CDD" id="cd14332">
    <property type="entry name" value="UBA_RuvA_C"/>
    <property type="match status" value="1"/>
</dbReference>
<dbReference type="InterPro" id="IPR012340">
    <property type="entry name" value="NA-bd_OB-fold"/>
</dbReference>
<feature type="domain" description="Helix-hairpin-helix DNA-binding motif class 1" evidence="7">
    <location>
        <begin position="73"/>
        <end position="92"/>
    </location>
</feature>
<dbReference type="Pfam" id="PF07499">
    <property type="entry name" value="RuvA_C"/>
    <property type="match status" value="1"/>
</dbReference>
<dbReference type="GO" id="GO:0005524">
    <property type="term" value="F:ATP binding"/>
    <property type="evidence" value="ECO:0007669"/>
    <property type="project" value="InterPro"/>
</dbReference>
<dbReference type="SUPFAM" id="SSF46929">
    <property type="entry name" value="DNA helicase RuvA subunit, C-terminal domain"/>
    <property type="match status" value="1"/>
</dbReference>
<dbReference type="NCBIfam" id="TIGR00084">
    <property type="entry name" value="ruvA"/>
    <property type="match status" value="1"/>
</dbReference>
<comment type="caution">
    <text evidence="8">The sequence shown here is derived from an EMBL/GenBank/DDBJ whole genome shotgun (WGS) entry which is preliminary data.</text>
</comment>
<organism evidence="8 9">
    <name type="scientific">Candidatus Thermochlorobacter aerophilus</name>
    <dbReference type="NCBI Taxonomy" id="1868324"/>
    <lineage>
        <taxon>Bacteria</taxon>
        <taxon>Pseudomonadati</taxon>
        <taxon>Chlorobiota</taxon>
        <taxon>Chlorobiia</taxon>
        <taxon>Chlorobiales</taxon>
        <taxon>Candidatus Thermochlorobacteriaceae</taxon>
        <taxon>Candidatus Thermochlorobacter</taxon>
    </lineage>
</organism>
<dbReference type="GO" id="GO:0000400">
    <property type="term" value="F:four-way junction DNA binding"/>
    <property type="evidence" value="ECO:0007669"/>
    <property type="project" value="UniProtKB-UniRule"/>
</dbReference>
<evidence type="ECO:0000313" key="9">
    <source>
        <dbReference type="Proteomes" id="UP000266389"/>
    </source>
</evidence>
<keyword evidence="5 6" id="KW-0234">DNA repair</keyword>
<evidence type="ECO:0000259" key="7">
    <source>
        <dbReference type="SMART" id="SM00278"/>
    </source>
</evidence>
<dbReference type="GO" id="GO:0006310">
    <property type="term" value="P:DNA recombination"/>
    <property type="evidence" value="ECO:0007669"/>
    <property type="project" value="UniProtKB-UniRule"/>
</dbReference>
<dbReference type="InterPro" id="IPR010994">
    <property type="entry name" value="RuvA_2-like"/>
</dbReference>
<dbReference type="EMBL" id="PHFL01000067">
    <property type="protein sequence ID" value="RFM23319.1"/>
    <property type="molecule type" value="Genomic_DNA"/>
</dbReference>
<dbReference type="GO" id="GO:0006281">
    <property type="term" value="P:DNA repair"/>
    <property type="evidence" value="ECO:0007669"/>
    <property type="project" value="UniProtKB-UniRule"/>
</dbReference>
<dbReference type="Gene3D" id="1.10.8.10">
    <property type="entry name" value="DNA helicase RuvA subunit, C-terminal domain"/>
    <property type="match status" value="1"/>
</dbReference>
<evidence type="ECO:0000256" key="5">
    <source>
        <dbReference type="ARBA" id="ARBA00023204"/>
    </source>
</evidence>
<feature type="domain" description="Helix-hairpin-helix DNA-binding motif class 1" evidence="7">
    <location>
        <begin position="108"/>
        <end position="127"/>
    </location>
</feature>
<comment type="function">
    <text evidence="6">The RuvA-RuvB-RuvC complex processes Holliday junction (HJ) DNA during genetic recombination and DNA repair, while the RuvA-RuvB complex plays an important role in the rescue of blocked DNA replication forks via replication fork reversal (RFR). RuvA specifically binds to HJ cruciform DNA, conferring on it an open structure. The RuvB hexamer acts as an ATP-dependent pump, pulling dsDNA into and through the RuvAB complex. HJ branch migration allows RuvC to scan DNA until it finds its consensus sequence, where it cleaves and resolves the cruciform DNA.</text>
</comment>
<evidence type="ECO:0000256" key="2">
    <source>
        <dbReference type="ARBA" id="ARBA00022763"/>
    </source>
</evidence>
<dbReference type="Gene3D" id="1.10.150.20">
    <property type="entry name" value="5' to 3' exonuclease, C-terminal subdomain"/>
    <property type="match status" value="1"/>
</dbReference>
<dbReference type="Pfam" id="PF01330">
    <property type="entry name" value="RuvA_N"/>
    <property type="match status" value="1"/>
</dbReference>
<dbReference type="SUPFAM" id="SSF50249">
    <property type="entry name" value="Nucleic acid-binding proteins"/>
    <property type="match status" value="1"/>
</dbReference>
<feature type="region of interest" description="Domain III" evidence="6">
    <location>
        <begin position="142"/>
        <end position="198"/>
    </location>
</feature>
<proteinExistence type="inferred from homology"/>
<dbReference type="Pfam" id="PF14520">
    <property type="entry name" value="HHH_5"/>
    <property type="match status" value="1"/>
</dbReference>
<dbReference type="Gene3D" id="2.40.50.140">
    <property type="entry name" value="Nucleic acid-binding proteins"/>
    <property type="match status" value="1"/>
</dbReference>
<dbReference type="InterPro" id="IPR011114">
    <property type="entry name" value="RuvA_C"/>
</dbReference>
<dbReference type="SMART" id="SM00278">
    <property type="entry name" value="HhH1"/>
    <property type="match status" value="2"/>
</dbReference>
<evidence type="ECO:0000256" key="3">
    <source>
        <dbReference type="ARBA" id="ARBA00023125"/>
    </source>
</evidence>
<feature type="region of interest" description="Domain I" evidence="6">
    <location>
        <begin position="1"/>
        <end position="64"/>
    </location>
</feature>
<dbReference type="InterPro" id="IPR013849">
    <property type="entry name" value="DNA_helicase_Holl-junc_RuvA_I"/>
</dbReference>
<reference evidence="8 9" key="1">
    <citation type="journal article" date="2011" name="ISME J.">
        <title>Community ecology of hot spring cyanobacterial mats: predominant populations and their functional potential.</title>
        <authorList>
            <person name="Klatt C.G."/>
            <person name="Wood J.M."/>
            <person name="Rusch D.B."/>
            <person name="Bateson M.M."/>
            <person name="Hamamura N."/>
            <person name="Heidelberg J.F."/>
            <person name="Grossman A.R."/>
            <person name="Bhaya D."/>
            <person name="Cohan F.M."/>
            <person name="Kuhl M."/>
            <person name="Bryant D.A."/>
            <person name="Ward D.M."/>
        </authorList>
    </citation>
    <scope>NUCLEOTIDE SEQUENCE [LARGE SCALE GENOMIC DNA]</scope>
    <source>
        <strain evidence="8">OS</strain>
    </source>
</reference>
<dbReference type="HAMAP" id="MF_00031">
    <property type="entry name" value="DNA_HJ_migration_RuvA"/>
    <property type="match status" value="1"/>
</dbReference>
<name>A0A395LXN1_9BACT</name>
<dbReference type="GO" id="GO:0009378">
    <property type="term" value="F:four-way junction helicase activity"/>
    <property type="evidence" value="ECO:0007669"/>
    <property type="project" value="InterPro"/>
</dbReference>
<dbReference type="Proteomes" id="UP000266389">
    <property type="component" value="Unassembled WGS sequence"/>
</dbReference>
<evidence type="ECO:0000256" key="6">
    <source>
        <dbReference type="HAMAP-Rule" id="MF_00031"/>
    </source>
</evidence>
<dbReference type="InterPro" id="IPR003583">
    <property type="entry name" value="Hlx-hairpin-Hlx_DNA-bd_motif"/>
</dbReference>
<sequence>MIAYLIGTLIEKSPVEVTVEVSGVGFTANISANTYAELPEPQSEVKLLTYLYLREETLLLYGFMHEEERAIFKMLLSVGGVGPKMAQTILSGMDAGTLRQAIISGNSSALMHIPGVGKKTAERILVELRDKLAKLELKPAAVGIQSELQQARSDAYSALLTLGFSKPVAEKAMRAAIAEAPNARTDELLRLALKYAQK</sequence>
<keyword evidence="1 6" id="KW-0963">Cytoplasm</keyword>
<dbReference type="InterPro" id="IPR036267">
    <property type="entry name" value="RuvA_C_sf"/>
</dbReference>
<keyword evidence="2 6" id="KW-0227">DNA damage</keyword>
<dbReference type="GO" id="GO:0048476">
    <property type="term" value="C:Holliday junction resolvase complex"/>
    <property type="evidence" value="ECO:0007669"/>
    <property type="project" value="UniProtKB-UniRule"/>
</dbReference>
<dbReference type="AlphaFoldDB" id="A0A395LXN1"/>
<dbReference type="GO" id="GO:0009379">
    <property type="term" value="C:Holliday junction helicase complex"/>
    <property type="evidence" value="ECO:0007669"/>
    <property type="project" value="InterPro"/>
</dbReference>
<keyword evidence="3 6" id="KW-0238">DNA-binding</keyword>
<protein>
    <recommendedName>
        <fullName evidence="6">Holliday junction branch migration complex subunit RuvA</fullName>
    </recommendedName>
</protein>
<comment type="similarity">
    <text evidence="6">Belongs to the RuvA family.</text>
</comment>
<dbReference type="GO" id="GO:0005737">
    <property type="term" value="C:cytoplasm"/>
    <property type="evidence" value="ECO:0007669"/>
    <property type="project" value="UniProtKB-SubCell"/>
</dbReference>
<keyword evidence="4 6" id="KW-0233">DNA recombination</keyword>
<gene>
    <name evidence="6 8" type="primary">ruvA</name>
    <name evidence="8" type="ORF">D0433_11670</name>
</gene>
<comment type="subunit">
    <text evidence="6">Homotetramer. Forms an RuvA(8)-RuvB(12)-Holliday junction (HJ) complex. HJ DNA is sandwiched between 2 RuvA tetramers; dsDNA enters through RuvA and exits via RuvB. An RuvB hexamer assembles on each DNA strand where it exits the tetramer. Each RuvB hexamer is contacted by two RuvA subunits (via domain III) on 2 adjacent RuvB subunits; this complex drives branch migration. In the full resolvosome a probable DNA-RuvA(4)-RuvB(12)-RuvC(2) complex forms which resolves the HJ.</text>
</comment>